<dbReference type="RefSeq" id="WP_174996013.1">
    <property type="nucleotide sequence ID" value="NZ_CABPSI010000002.1"/>
</dbReference>
<dbReference type="SUPFAM" id="SSF51905">
    <property type="entry name" value="FAD/NAD(P)-binding domain"/>
    <property type="match status" value="1"/>
</dbReference>
<evidence type="ECO:0000313" key="8">
    <source>
        <dbReference type="Proteomes" id="UP000333828"/>
    </source>
</evidence>
<organism evidence="7 8">
    <name type="scientific">Pandoraea iniqua</name>
    <dbReference type="NCBI Taxonomy" id="2508288"/>
    <lineage>
        <taxon>Bacteria</taxon>
        <taxon>Pseudomonadati</taxon>
        <taxon>Pseudomonadota</taxon>
        <taxon>Betaproteobacteria</taxon>
        <taxon>Burkholderiales</taxon>
        <taxon>Burkholderiaceae</taxon>
        <taxon>Pandoraea</taxon>
    </lineage>
</organism>
<evidence type="ECO:0000259" key="6">
    <source>
        <dbReference type="Pfam" id="PF01494"/>
    </source>
</evidence>
<dbReference type="PANTHER" id="PTHR47178:SF5">
    <property type="entry name" value="FAD-BINDING DOMAIN-CONTAINING PROTEIN"/>
    <property type="match status" value="1"/>
</dbReference>
<dbReference type="EMBL" id="CABPSI010000002">
    <property type="protein sequence ID" value="VVD89466.1"/>
    <property type="molecule type" value="Genomic_DNA"/>
</dbReference>
<dbReference type="Proteomes" id="UP000333828">
    <property type="component" value="Unassembled WGS sequence"/>
</dbReference>
<evidence type="ECO:0000256" key="4">
    <source>
        <dbReference type="ARBA" id="ARBA00023033"/>
    </source>
</evidence>
<dbReference type="Gene3D" id="3.50.50.60">
    <property type="entry name" value="FAD/NAD(P)-binding domain"/>
    <property type="match status" value="1"/>
</dbReference>
<keyword evidence="1" id="KW-0285">Flavoprotein</keyword>
<dbReference type="GO" id="GO:0043731">
    <property type="term" value="F:6-hydroxynicotinate 3-monooxygenase activity"/>
    <property type="evidence" value="ECO:0007669"/>
    <property type="project" value="UniProtKB-EC"/>
</dbReference>
<feature type="domain" description="FAD-binding" evidence="6">
    <location>
        <begin position="328"/>
        <end position="431"/>
    </location>
</feature>
<protein>
    <submittedName>
        <fullName evidence="7">6-hydroxynicotinate 3-monooxygenase</fullName>
        <ecNumber evidence="7">1.14.13.114</ecNumber>
    </submittedName>
</protein>
<dbReference type="GO" id="GO:0071949">
    <property type="term" value="F:FAD binding"/>
    <property type="evidence" value="ECO:0007669"/>
    <property type="project" value="InterPro"/>
</dbReference>
<gene>
    <name evidence="7" type="primary">nicC</name>
    <name evidence="7" type="ORF">PIN31115_01518</name>
</gene>
<keyword evidence="8" id="KW-1185">Reference proteome</keyword>
<accession>A0A5E4TN99</accession>
<keyword evidence="2" id="KW-0274">FAD</keyword>
<keyword evidence="4 7" id="KW-0503">Monooxygenase</keyword>
<dbReference type="InterPro" id="IPR036188">
    <property type="entry name" value="FAD/NAD-bd_sf"/>
</dbReference>
<evidence type="ECO:0000256" key="3">
    <source>
        <dbReference type="ARBA" id="ARBA00023002"/>
    </source>
</evidence>
<dbReference type="PANTHER" id="PTHR47178">
    <property type="entry name" value="MONOOXYGENASE, FAD-BINDING"/>
    <property type="match status" value="1"/>
</dbReference>
<name>A0A5E4TN99_9BURK</name>
<feature type="region of interest" description="Disordered" evidence="5">
    <location>
        <begin position="96"/>
        <end position="115"/>
    </location>
</feature>
<dbReference type="Pfam" id="PF01494">
    <property type="entry name" value="FAD_binding_3"/>
    <property type="match status" value="2"/>
</dbReference>
<evidence type="ECO:0000256" key="2">
    <source>
        <dbReference type="ARBA" id="ARBA00022827"/>
    </source>
</evidence>
<feature type="domain" description="FAD-binding" evidence="6">
    <location>
        <begin position="5"/>
        <end position="198"/>
    </location>
</feature>
<dbReference type="PRINTS" id="PR00420">
    <property type="entry name" value="RNGMNOXGNASE"/>
</dbReference>
<keyword evidence="3 7" id="KW-0560">Oxidoreductase</keyword>
<dbReference type="InterPro" id="IPR002938">
    <property type="entry name" value="FAD-bd"/>
</dbReference>
<evidence type="ECO:0000256" key="5">
    <source>
        <dbReference type="SAM" id="MobiDB-lite"/>
    </source>
</evidence>
<evidence type="ECO:0000256" key="1">
    <source>
        <dbReference type="ARBA" id="ARBA00022630"/>
    </source>
</evidence>
<proteinExistence type="predicted"/>
<reference evidence="7 8" key="1">
    <citation type="submission" date="2019-08" db="EMBL/GenBank/DDBJ databases">
        <authorList>
            <person name="Peeters C."/>
        </authorList>
    </citation>
    <scope>NUCLEOTIDE SEQUENCE [LARGE SCALE GENOMIC DNA]</scope>
    <source>
        <strain evidence="7 8">LMG 31115</strain>
    </source>
</reference>
<sequence>MSALHVTIIGAGLGGLCLAQGLRRAGIPFDVFERDSAPAARFQGYRLRIDVNGFDAIGQCLPDGQAQRLRRHAAVARNGGHFVTPALDDADVVLPPSWHESHTEPTAVPRPAPQPRRNIARAKTHDGAPPGDLSMHRQTLREILLDGILDHVHFGKTFTHTTRTADGQRIAHFEDGTCSVPGLVVAADGTHSRVREHLLPGMTPRDTGNVCFYGLTPVSTALLVLMDSHGEATLMEGSTVVFADGFAVVVDAMLFRRESSTGVYATPNLQKDGTDGTNAGTGDATRMPLSPVSDYLYWAFIGPSQALLGREGMAADASGLVPLAHIDTLTRRWHPHLRSLFAHAVPDTVRTMPVRSTTSPLPWQLDGVTGLGDAVHTMSPAGGLGANTALCDAAMLTRQLQAVAAGEQPLAQALAAYERDMCERAREAVRLADAAAAMLNARRAAPHEAAPTSAPTSADAVHL</sequence>
<evidence type="ECO:0000313" key="7">
    <source>
        <dbReference type="EMBL" id="VVD89466.1"/>
    </source>
</evidence>
<dbReference type="EC" id="1.14.13.114" evidence="7"/>
<dbReference type="AlphaFoldDB" id="A0A5E4TN99"/>